<dbReference type="Gene3D" id="3.30.930.30">
    <property type="match status" value="1"/>
</dbReference>
<dbReference type="EMBL" id="JAJOZR010000022">
    <property type="protein sequence ID" value="MCD7111822.1"/>
    <property type="molecule type" value="Genomic_DNA"/>
</dbReference>
<keyword evidence="6" id="KW-1185">Reference proteome</keyword>
<name>A0A9X1T2Q5_9HYPH</name>
<evidence type="ECO:0000313" key="5">
    <source>
        <dbReference type="EMBL" id="MCD7111822.1"/>
    </source>
</evidence>
<dbReference type="NCBIfam" id="NF041496">
    <property type="entry name" value="MobQ"/>
    <property type="match status" value="1"/>
</dbReference>
<feature type="domain" description="MobA/MobL protein" evidence="4">
    <location>
        <begin position="29"/>
        <end position="216"/>
    </location>
</feature>
<dbReference type="RefSeq" id="WP_231816841.1">
    <property type="nucleotide sequence ID" value="NZ_JAJOZR010000022.1"/>
</dbReference>
<organism evidence="5 6">
    <name type="scientific">Rhizobium quercicola</name>
    <dbReference type="NCBI Taxonomy" id="2901226"/>
    <lineage>
        <taxon>Bacteria</taxon>
        <taxon>Pseudomonadati</taxon>
        <taxon>Pseudomonadota</taxon>
        <taxon>Alphaproteobacteria</taxon>
        <taxon>Hyphomicrobiales</taxon>
        <taxon>Rhizobiaceae</taxon>
        <taxon>Rhizobium/Agrobacterium group</taxon>
        <taxon>Rhizobium</taxon>
    </lineage>
</organism>
<evidence type="ECO:0000256" key="3">
    <source>
        <dbReference type="SAM" id="Coils"/>
    </source>
</evidence>
<dbReference type="AlphaFoldDB" id="A0A9X1T2Q5"/>
<gene>
    <name evidence="5" type="ORF">LRX75_22605</name>
</gene>
<feature type="coiled-coil region" evidence="3">
    <location>
        <begin position="288"/>
        <end position="315"/>
    </location>
</feature>
<dbReference type="Pfam" id="PF03389">
    <property type="entry name" value="MobA_MobL"/>
    <property type="match status" value="1"/>
</dbReference>
<evidence type="ECO:0000256" key="1">
    <source>
        <dbReference type="ARBA" id="ARBA00010873"/>
    </source>
</evidence>
<proteinExistence type="inferred from homology"/>
<keyword evidence="2" id="KW-0184">Conjugation</keyword>
<comment type="similarity">
    <text evidence="1">Belongs to the MobA/MobL family.</text>
</comment>
<comment type="caution">
    <text evidence="5">The sequence shown here is derived from an EMBL/GenBank/DDBJ whole genome shotgun (WGS) entry which is preliminary data.</text>
</comment>
<reference evidence="5" key="1">
    <citation type="submission" date="2021-12" db="EMBL/GenBank/DDBJ databases">
        <authorList>
            <person name="Li Y."/>
        </authorList>
    </citation>
    <scope>NUCLEOTIDE SEQUENCE</scope>
    <source>
        <strain evidence="5">DKSPLA3</strain>
    </source>
</reference>
<keyword evidence="3" id="KW-0175">Coiled coil</keyword>
<sequence length="427" mass="49078">MAIYHFSGQVLGRSVQVNPDGTRRPGSNAVAAAAYRAGEKLTDRSSNRGHDYSRRKGVVHAEIMAPLGSAPWLEDRETLWNTVEAMETRKDAQLAREFNMALPHELDPAQRLELVRDFVSAQFVRRGMVADLALHAPVTEDGQNARNHHAHVMLTMRRATPDGLDPVKTREWNSREMLNVWRSEWALACNMALERAGKRQRVDHRTLQAQRDEAVARKDHAAALELKRQPEIHVGPKPRQMKLHDRAPQSRQRLVGPVRKRDGKAAPATRRKRDYLTRDRGSRIDRLREILVGNNEELKRDLKAIDRRFNRLARKMDYWDRRITFKLEGVIKGKEFRFNRWKAAEAEKAALAERQRQAAHARKRLEQLKSLVSLFQGVGARGAQRRETILGRAREVESWMVGIRRLAGRSLGKSSARGRGRSRERIF</sequence>
<dbReference type="Proteomes" id="UP001139089">
    <property type="component" value="Unassembled WGS sequence"/>
</dbReference>
<accession>A0A9X1T2Q5</accession>
<evidence type="ECO:0000256" key="2">
    <source>
        <dbReference type="ARBA" id="ARBA00022971"/>
    </source>
</evidence>
<evidence type="ECO:0000259" key="4">
    <source>
        <dbReference type="Pfam" id="PF03389"/>
    </source>
</evidence>
<dbReference type="InterPro" id="IPR005053">
    <property type="entry name" value="MobA_MobL"/>
</dbReference>
<protein>
    <submittedName>
        <fullName evidence="5">MobA/MobL family protein</fullName>
    </submittedName>
</protein>
<evidence type="ECO:0000313" key="6">
    <source>
        <dbReference type="Proteomes" id="UP001139089"/>
    </source>
</evidence>